<accession>A0ABD7GNQ4</accession>
<dbReference type="EMBL" id="QRBW01000403">
    <property type="protein sequence ID" value="RDT50949.1"/>
    <property type="molecule type" value="Genomic_DNA"/>
</dbReference>
<dbReference type="RefSeq" id="WP_133297730.1">
    <property type="nucleotide sequence ID" value="NZ_QRBW01000403.1"/>
</dbReference>
<dbReference type="PANTHER" id="PTHR32114:SF2">
    <property type="entry name" value="ABC TRANSPORTER ABCH.3"/>
    <property type="match status" value="1"/>
</dbReference>
<evidence type="ECO:0000313" key="2">
    <source>
        <dbReference type="Proteomes" id="UP000255291"/>
    </source>
</evidence>
<feature type="non-terminal residue" evidence="1">
    <location>
        <position position="81"/>
    </location>
</feature>
<dbReference type="Proteomes" id="UP000255291">
    <property type="component" value="Unassembled WGS sequence"/>
</dbReference>
<name>A0ABD7GNQ4_9ENTR</name>
<organism evidence="1 2">
    <name type="scientific">Enterobacter roggenkampii</name>
    <dbReference type="NCBI Taxonomy" id="1812935"/>
    <lineage>
        <taxon>Bacteria</taxon>
        <taxon>Pseudomonadati</taxon>
        <taxon>Pseudomonadota</taxon>
        <taxon>Gammaproteobacteria</taxon>
        <taxon>Enterobacterales</taxon>
        <taxon>Enterobacteriaceae</taxon>
        <taxon>Enterobacter</taxon>
        <taxon>Enterobacter cloacae complex</taxon>
    </lineage>
</organism>
<protein>
    <recommendedName>
        <fullName evidence="3">Exonuclease</fullName>
    </recommendedName>
</protein>
<gene>
    <name evidence="1" type="ORF">DXF87_26360</name>
</gene>
<feature type="non-terminal residue" evidence="1">
    <location>
        <position position="1"/>
    </location>
</feature>
<dbReference type="InterPro" id="IPR027417">
    <property type="entry name" value="P-loop_NTPase"/>
</dbReference>
<dbReference type="AlphaFoldDB" id="A0ABD7GNQ4"/>
<dbReference type="Gene3D" id="3.40.50.300">
    <property type="entry name" value="P-loop containing nucleotide triphosphate hydrolases"/>
    <property type="match status" value="1"/>
</dbReference>
<proteinExistence type="predicted"/>
<sequence length="81" mass="8779">SGGESFLTALALSLAIANMASGSMKIESLFIDEGFGTLDASSLHMVMNALDQLQNQGRQVILISHIQEMHERIPVQIQVKP</sequence>
<evidence type="ECO:0000313" key="1">
    <source>
        <dbReference type="EMBL" id="RDT50949.1"/>
    </source>
</evidence>
<comment type="caution">
    <text evidence="1">The sequence shown here is derived from an EMBL/GenBank/DDBJ whole genome shotgun (WGS) entry which is preliminary data.</text>
</comment>
<dbReference type="SUPFAM" id="SSF52540">
    <property type="entry name" value="P-loop containing nucleoside triphosphate hydrolases"/>
    <property type="match status" value="1"/>
</dbReference>
<reference evidence="1 2" key="1">
    <citation type="submission" date="2018-07" db="EMBL/GenBank/DDBJ databases">
        <title>The use of a cohorting ward and systematic surveillance cultures for the control of a Klebsiella pneumoniae carbapenemase (KPC)-producing Enterobacteriaceae outbreak.</title>
        <authorList>
            <person name="Doi Y."/>
        </authorList>
    </citation>
    <scope>NUCLEOTIDE SEQUENCE [LARGE SCALE GENOMIC DNA]</scope>
    <source>
        <strain evidence="1 2">1-RC-17-04017</strain>
    </source>
</reference>
<dbReference type="Pfam" id="PF13558">
    <property type="entry name" value="SbcC_Walker_B"/>
    <property type="match status" value="1"/>
</dbReference>
<dbReference type="PANTHER" id="PTHR32114">
    <property type="entry name" value="ABC TRANSPORTER ABCH.3"/>
    <property type="match status" value="1"/>
</dbReference>
<evidence type="ECO:0008006" key="3">
    <source>
        <dbReference type="Google" id="ProtNLM"/>
    </source>
</evidence>